<dbReference type="InParanoid" id="A0A2K2D4X2"/>
<evidence type="ECO:0000313" key="2">
    <source>
        <dbReference type="EMBL" id="PNT69316.1"/>
    </source>
</evidence>
<accession>A0A2K2D4X2</accession>
<organism evidence="2">
    <name type="scientific">Brachypodium distachyon</name>
    <name type="common">Purple false brome</name>
    <name type="synonym">Trachynia distachya</name>
    <dbReference type="NCBI Taxonomy" id="15368"/>
    <lineage>
        <taxon>Eukaryota</taxon>
        <taxon>Viridiplantae</taxon>
        <taxon>Streptophyta</taxon>
        <taxon>Embryophyta</taxon>
        <taxon>Tracheophyta</taxon>
        <taxon>Spermatophyta</taxon>
        <taxon>Magnoliopsida</taxon>
        <taxon>Liliopsida</taxon>
        <taxon>Poales</taxon>
        <taxon>Poaceae</taxon>
        <taxon>BOP clade</taxon>
        <taxon>Pooideae</taxon>
        <taxon>Stipodae</taxon>
        <taxon>Brachypodieae</taxon>
        <taxon>Brachypodium</taxon>
    </lineage>
</organism>
<feature type="compositionally biased region" description="Basic residues" evidence="1">
    <location>
        <begin position="191"/>
        <end position="203"/>
    </location>
</feature>
<reference evidence="2 3" key="1">
    <citation type="journal article" date="2010" name="Nature">
        <title>Genome sequencing and analysis of the model grass Brachypodium distachyon.</title>
        <authorList>
            <consortium name="International Brachypodium Initiative"/>
        </authorList>
    </citation>
    <scope>NUCLEOTIDE SEQUENCE [LARGE SCALE GENOMIC DNA]</scope>
    <source>
        <strain evidence="2 3">Bd21</strain>
    </source>
</reference>
<dbReference type="Proteomes" id="UP000008810">
    <property type="component" value="Chromosome 3"/>
</dbReference>
<dbReference type="AlphaFoldDB" id="A0A2K2D4X2"/>
<feature type="compositionally biased region" description="Gly residues" evidence="1">
    <location>
        <begin position="167"/>
        <end position="184"/>
    </location>
</feature>
<evidence type="ECO:0000313" key="3">
    <source>
        <dbReference type="EnsemblPlants" id="PNT69316"/>
    </source>
</evidence>
<reference evidence="3" key="3">
    <citation type="submission" date="2018-08" db="UniProtKB">
        <authorList>
            <consortium name="EnsemblPlants"/>
        </authorList>
    </citation>
    <scope>IDENTIFICATION</scope>
    <source>
        <strain evidence="3">cv. Bd21</strain>
    </source>
</reference>
<dbReference type="EnsemblPlants" id="PNT69316">
    <property type="protein sequence ID" value="PNT69316"/>
    <property type="gene ID" value="BRADI_3g53497v3"/>
</dbReference>
<evidence type="ECO:0000313" key="4">
    <source>
        <dbReference type="Proteomes" id="UP000008810"/>
    </source>
</evidence>
<dbReference type="EMBL" id="CM000882">
    <property type="protein sequence ID" value="PNT69316.1"/>
    <property type="molecule type" value="Genomic_DNA"/>
</dbReference>
<dbReference type="Gramene" id="PNT69316">
    <property type="protein sequence ID" value="PNT69316"/>
    <property type="gene ID" value="BRADI_3g53497v3"/>
</dbReference>
<gene>
    <name evidence="2" type="ORF">BRADI_3g53497v3</name>
</gene>
<reference evidence="2" key="2">
    <citation type="submission" date="2017-06" db="EMBL/GenBank/DDBJ databases">
        <title>WGS assembly of Brachypodium distachyon.</title>
        <authorList>
            <consortium name="The International Brachypodium Initiative"/>
            <person name="Lucas S."/>
            <person name="Harmon-Smith M."/>
            <person name="Lail K."/>
            <person name="Tice H."/>
            <person name="Grimwood J."/>
            <person name="Bruce D."/>
            <person name="Barry K."/>
            <person name="Shu S."/>
            <person name="Lindquist E."/>
            <person name="Wang M."/>
            <person name="Pitluck S."/>
            <person name="Vogel J.P."/>
            <person name="Garvin D.F."/>
            <person name="Mockler T.C."/>
            <person name="Schmutz J."/>
            <person name="Rokhsar D."/>
            <person name="Bevan M.W."/>
        </authorList>
    </citation>
    <scope>NUCLEOTIDE SEQUENCE</scope>
    <source>
        <strain evidence="2">Bd21</strain>
    </source>
</reference>
<proteinExistence type="predicted"/>
<protein>
    <submittedName>
        <fullName evidence="2 3">Uncharacterized protein</fullName>
    </submittedName>
</protein>
<keyword evidence="4" id="KW-1185">Reference proteome</keyword>
<sequence length="203" mass="21750">MGKECRRLGSRGIMSTILRDGQLPCLQLSPLFHRIVSVQSIDQWKCIWSVAGAVQGTRCGWPRGGVRVGWAVGVVRPEEGRNRVRSPRPRVGSIASRHLRLPRLQLISHPVRYAPPLCLSFSPVQLSFASLCINGVSRCSGGRGRGVGAAVRGGVRAGDGRDHAAGAGAGHGRGSGSRGVGPGRGVLRRAVPPRRRWAHTLKR</sequence>
<feature type="region of interest" description="Disordered" evidence="1">
    <location>
        <begin position="154"/>
        <end position="203"/>
    </location>
</feature>
<name>A0A2K2D4X2_BRADI</name>
<evidence type="ECO:0000256" key="1">
    <source>
        <dbReference type="SAM" id="MobiDB-lite"/>
    </source>
</evidence>